<sequence>MHMQRRIAKQGSTPPGQPYAHEKISGVISHDKFDDSRRTNAHGDPHVADFLTLKGYKIKRCMSERENHVQVFTKGIPEMKSVIVNKVIHNE</sequence>
<keyword evidence="3" id="KW-1185">Reference proteome</keyword>
<dbReference type="Proteomes" id="UP001411173">
    <property type="component" value="Unassembled WGS sequence"/>
</dbReference>
<reference evidence="2 3" key="1">
    <citation type="submission" date="2024-02" db="EMBL/GenBank/DDBJ databases">
        <title>Whole genome of MDR Enterobacteriaceae from southern Thailand.</title>
        <authorList>
            <person name="Surachat K."/>
        </authorList>
    </citation>
    <scope>NUCLEOTIDE SEQUENCE [LARGE SCALE GENOMIC DNA]</scope>
    <source>
        <strain evidence="2 3">PSU_29</strain>
    </source>
</reference>
<organism evidence="2 3">
    <name type="scientific">Phytobacter palmae</name>
    <dbReference type="NCBI Taxonomy" id="1855371"/>
    <lineage>
        <taxon>Bacteria</taxon>
        <taxon>Pseudomonadati</taxon>
        <taxon>Pseudomonadota</taxon>
        <taxon>Gammaproteobacteria</taxon>
        <taxon>Enterobacterales</taxon>
        <taxon>Enterobacteriaceae</taxon>
        <taxon>Phytobacter</taxon>
    </lineage>
</organism>
<proteinExistence type="predicted"/>
<dbReference type="EMBL" id="JBCIVJ010000014">
    <property type="protein sequence ID" value="MEN0580675.1"/>
    <property type="molecule type" value="Genomic_DNA"/>
</dbReference>
<name>A0ABU9V899_9ENTR</name>
<protein>
    <submittedName>
        <fullName evidence="2">Uncharacterized protein</fullName>
    </submittedName>
</protein>
<comment type="caution">
    <text evidence="2">The sequence shown here is derived from an EMBL/GenBank/DDBJ whole genome shotgun (WGS) entry which is preliminary data.</text>
</comment>
<accession>A0ABU9V899</accession>
<feature type="region of interest" description="Disordered" evidence="1">
    <location>
        <begin position="1"/>
        <end position="26"/>
    </location>
</feature>
<evidence type="ECO:0000313" key="3">
    <source>
        <dbReference type="Proteomes" id="UP001411173"/>
    </source>
</evidence>
<dbReference type="RefSeq" id="WP_343194321.1">
    <property type="nucleotide sequence ID" value="NZ_JBCIVJ010000014.1"/>
</dbReference>
<evidence type="ECO:0000313" key="2">
    <source>
        <dbReference type="EMBL" id="MEN0580675.1"/>
    </source>
</evidence>
<evidence type="ECO:0000256" key="1">
    <source>
        <dbReference type="SAM" id="MobiDB-lite"/>
    </source>
</evidence>
<gene>
    <name evidence="2" type="ORF">AAIG39_16920</name>
</gene>